<sequence>MQQSVKSFGGHSLHTSRSWLVNIDFFDILTNNDFKIRKRPAILEGLYNLVIYKYLMLN</sequence>
<keyword evidence="2" id="KW-1185">Reference proteome</keyword>
<proteinExistence type="predicted"/>
<comment type="caution">
    <text evidence="1">The sequence shown here is derived from an EMBL/GenBank/DDBJ whole genome shotgun (WGS) entry which is preliminary data.</text>
</comment>
<dbReference type="Proteomes" id="UP001196413">
    <property type="component" value="Unassembled WGS sequence"/>
</dbReference>
<evidence type="ECO:0000313" key="2">
    <source>
        <dbReference type="Proteomes" id="UP001196413"/>
    </source>
</evidence>
<gene>
    <name evidence="1" type="ORF">KIN20_021000</name>
</gene>
<evidence type="ECO:0000313" key="1">
    <source>
        <dbReference type="EMBL" id="KAJ1361693.1"/>
    </source>
</evidence>
<organism evidence="1 2">
    <name type="scientific">Parelaphostrongylus tenuis</name>
    <name type="common">Meningeal worm</name>
    <dbReference type="NCBI Taxonomy" id="148309"/>
    <lineage>
        <taxon>Eukaryota</taxon>
        <taxon>Metazoa</taxon>
        <taxon>Ecdysozoa</taxon>
        <taxon>Nematoda</taxon>
        <taxon>Chromadorea</taxon>
        <taxon>Rhabditida</taxon>
        <taxon>Rhabditina</taxon>
        <taxon>Rhabditomorpha</taxon>
        <taxon>Strongyloidea</taxon>
        <taxon>Metastrongylidae</taxon>
        <taxon>Parelaphostrongylus</taxon>
    </lineage>
</organism>
<dbReference type="AlphaFoldDB" id="A0AAD5QR95"/>
<accession>A0AAD5QR95</accession>
<reference evidence="1" key="1">
    <citation type="submission" date="2021-06" db="EMBL/GenBank/DDBJ databases">
        <title>Parelaphostrongylus tenuis whole genome reference sequence.</title>
        <authorList>
            <person name="Garwood T.J."/>
            <person name="Larsen P.A."/>
            <person name="Fountain-Jones N.M."/>
            <person name="Garbe J.R."/>
            <person name="Macchietto M.G."/>
            <person name="Kania S.A."/>
            <person name="Gerhold R.W."/>
            <person name="Richards J.E."/>
            <person name="Wolf T.M."/>
        </authorList>
    </citation>
    <scope>NUCLEOTIDE SEQUENCE</scope>
    <source>
        <strain evidence="1">MNPRO001-30</strain>
        <tissue evidence="1">Meninges</tissue>
    </source>
</reference>
<dbReference type="EMBL" id="JAHQIW010004255">
    <property type="protein sequence ID" value="KAJ1361693.1"/>
    <property type="molecule type" value="Genomic_DNA"/>
</dbReference>
<name>A0AAD5QR95_PARTN</name>
<protein>
    <submittedName>
        <fullName evidence="1">Uncharacterized protein</fullName>
    </submittedName>
</protein>